<dbReference type="EMBL" id="FOET01000004">
    <property type="protein sequence ID" value="SEQ11947.1"/>
    <property type="molecule type" value="Genomic_DNA"/>
</dbReference>
<keyword evidence="3" id="KW-1185">Reference proteome</keyword>
<dbReference type="Proteomes" id="UP000199055">
    <property type="component" value="Unassembled WGS sequence"/>
</dbReference>
<reference evidence="2 3" key="1">
    <citation type="submission" date="2016-10" db="EMBL/GenBank/DDBJ databases">
        <authorList>
            <person name="de Groot N.N."/>
        </authorList>
    </citation>
    <scope>NUCLEOTIDE SEQUENCE [LARGE SCALE GENOMIC DNA]</scope>
    <source>
        <strain evidence="2 3">CGMCC 4.3519</strain>
    </source>
</reference>
<keyword evidence="1" id="KW-0812">Transmembrane</keyword>
<evidence type="ECO:0000256" key="1">
    <source>
        <dbReference type="SAM" id="Phobius"/>
    </source>
</evidence>
<feature type="transmembrane region" description="Helical" evidence="1">
    <location>
        <begin position="78"/>
        <end position="100"/>
    </location>
</feature>
<dbReference type="RefSeq" id="WP_093657984.1">
    <property type="nucleotide sequence ID" value="NZ_FOET01000004.1"/>
</dbReference>
<dbReference type="AlphaFoldDB" id="A0A1H9DF65"/>
<name>A0A1H9DF65_9ACTN</name>
<organism evidence="2 3">
    <name type="scientific">Streptomyces radiopugnans</name>
    <dbReference type="NCBI Taxonomy" id="403935"/>
    <lineage>
        <taxon>Bacteria</taxon>
        <taxon>Bacillati</taxon>
        <taxon>Actinomycetota</taxon>
        <taxon>Actinomycetes</taxon>
        <taxon>Kitasatosporales</taxon>
        <taxon>Streptomycetaceae</taxon>
        <taxon>Streptomyces</taxon>
    </lineage>
</organism>
<evidence type="ECO:0000313" key="3">
    <source>
        <dbReference type="Proteomes" id="UP000199055"/>
    </source>
</evidence>
<keyword evidence="1" id="KW-0472">Membrane</keyword>
<proteinExistence type="predicted"/>
<feature type="transmembrane region" description="Helical" evidence="1">
    <location>
        <begin position="52"/>
        <end position="72"/>
    </location>
</feature>
<feature type="transmembrane region" description="Helical" evidence="1">
    <location>
        <begin position="12"/>
        <end position="31"/>
    </location>
</feature>
<sequence>MLFSVPESGWWLIALAATAFFMIGVRALVHGMRLPGEPRSAWERQSRRRRQAFYLVTPVFAATVLAINLLRPEPAPELLFLYSVAFASVPIALFPVRARVLRDYIAQQRNPGTTVRPDRLAVAWITGFLCTVLLVAVFALLATRYDM</sequence>
<accession>A0A1H9DF65</accession>
<gene>
    <name evidence="2" type="ORF">SAMN05216481_10459</name>
</gene>
<feature type="transmembrane region" description="Helical" evidence="1">
    <location>
        <begin position="121"/>
        <end position="142"/>
    </location>
</feature>
<keyword evidence="1" id="KW-1133">Transmembrane helix</keyword>
<evidence type="ECO:0000313" key="2">
    <source>
        <dbReference type="EMBL" id="SEQ11947.1"/>
    </source>
</evidence>
<protein>
    <submittedName>
        <fullName evidence="2">Uncharacterized protein</fullName>
    </submittedName>
</protein>